<dbReference type="InterPro" id="IPR001452">
    <property type="entry name" value="SH3_domain"/>
</dbReference>
<evidence type="ECO:0000256" key="2">
    <source>
        <dbReference type="PROSITE-ProRule" id="PRU00192"/>
    </source>
</evidence>
<keyword evidence="6" id="KW-1185">Reference proteome</keyword>
<feature type="compositionally biased region" description="Low complexity" evidence="3">
    <location>
        <begin position="406"/>
        <end position="418"/>
    </location>
</feature>
<feature type="region of interest" description="Disordered" evidence="3">
    <location>
        <begin position="229"/>
        <end position="315"/>
    </location>
</feature>
<feature type="compositionally biased region" description="Low complexity" evidence="3">
    <location>
        <begin position="259"/>
        <end position="275"/>
    </location>
</feature>
<dbReference type="OrthoDB" id="10255128at2759"/>
<dbReference type="GO" id="GO:0035091">
    <property type="term" value="F:phosphatidylinositol binding"/>
    <property type="evidence" value="ECO:0007669"/>
    <property type="project" value="TreeGrafter"/>
</dbReference>
<dbReference type="InterPro" id="IPR051702">
    <property type="entry name" value="SH3_domain_YSC84-like"/>
</dbReference>
<reference evidence="5 6" key="1">
    <citation type="submission" date="2016-07" db="EMBL/GenBank/DDBJ databases">
        <title>Pervasive Adenine N6-methylation of Active Genes in Fungi.</title>
        <authorList>
            <consortium name="DOE Joint Genome Institute"/>
            <person name="Mondo S.J."/>
            <person name="Dannebaum R.O."/>
            <person name="Kuo R.C."/>
            <person name="Labutti K."/>
            <person name="Haridas S."/>
            <person name="Kuo A."/>
            <person name="Salamov A."/>
            <person name="Ahrendt S.R."/>
            <person name="Lipzen A."/>
            <person name="Sullivan W."/>
            <person name="Andreopoulos W.B."/>
            <person name="Clum A."/>
            <person name="Lindquist E."/>
            <person name="Daum C."/>
            <person name="Ramamoorthy G.K."/>
            <person name="Gryganskyi A."/>
            <person name="Culley D."/>
            <person name="Magnuson J.K."/>
            <person name="James T.Y."/>
            <person name="O'Malley M.A."/>
            <person name="Stajich J.E."/>
            <person name="Spatafora J.W."/>
            <person name="Visel A."/>
            <person name="Grigoriev I.V."/>
        </authorList>
    </citation>
    <scope>NUCLEOTIDE SEQUENCE [LARGE SCALE GENOMIC DNA]</scope>
    <source>
        <strain evidence="5 6">NRRL 3301</strain>
    </source>
</reference>
<feature type="domain" description="SH3" evidence="4">
    <location>
        <begin position="435"/>
        <end position="495"/>
    </location>
</feature>
<organism evidence="5 6">
    <name type="scientific">Hesseltinella vesiculosa</name>
    <dbReference type="NCBI Taxonomy" id="101127"/>
    <lineage>
        <taxon>Eukaryota</taxon>
        <taxon>Fungi</taxon>
        <taxon>Fungi incertae sedis</taxon>
        <taxon>Mucoromycota</taxon>
        <taxon>Mucoromycotina</taxon>
        <taxon>Mucoromycetes</taxon>
        <taxon>Mucorales</taxon>
        <taxon>Cunninghamellaceae</taxon>
        <taxon>Hesseltinella</taxon>
    </lineage>
</organism>
<dbReference type="SMART" id="SM00326">
    <property type="entry name" value="SH3"/>
    <property type="match status" value="1"/>
</dbReference>
<dbReference type="STRING" id="101127.A0A1X2GB73"/>
<feature type="compositionally biased region" description="Polar residues" evidence="3">
    <location>
        <begin position="285"/>
        <end position="295"/>
    </location>
</feature>
<dbReference type="Gene3D" id="2.30.30.40">
    <property type="entry name" value="SH3 Domains"/>
    <property type="match status" value="1"/>
</dbReference>
<feature type="compositionally biased region" description="Pro residues" evidence="3">
    <location>
        <begin position="241"/>
        <end position="251"/>
    </location>
</feature>
<dbReference type="InterPro" id="IPR007461">
    <property type="entry name" value="Ysc84_actin-binding"/>
</dbReference>
<dbReference type="Pfam" id="PF00018">
    <property type="entry name" value="SH3_1"/>
    <property type="match status" value="1"/>
</dbReference>
<proteinExistence type="predicted"/>
<evidence type="ECO:0000256" key="3">
    <source>
        <dbReference type="SAM" id="MobiDB-lite"/>
    </source>
</evidence>
<dbReference type="Proteomes" id="UP000242146">
    <property type="component" value="Unassembled WGS sequence"/>
</dbReference>
<dbReference type="AlphaFoldDB" id="A0A1X2GB73"/>
<keyword evidence="1 2" id="KW-0728">SH3 domain</keyword>
<feature type="region of interest" description="Disordered" evidence="3">
    <location>
        <begin position="406"/>
        <end position="430"/>
    </location>
</feature>
<accession>A0A1X2GB73</accession>
<dbReference type="EMBL" id="MCGT01000025">
    <property type="protein sequence ID" value="ORX49811.1"/>
    <property type="molecule type" value="Genomic_DNA"/>
</dbReference>
<gene>
    <name evidence="5" type="ORF">DM01DRAFT_1384988</name>
</gene>
<evidence type="ECO:0000259" key="4">
    <source>
        <dbReference type="PROSITE" id="PS50002"/>
    </source>
</evidence>
<feature type="region of interest" description="Disordered" evidence="3">
    <location>
        <begin position="328"/>
        <end position="388"/>
    </location>
</feature>
<dbReference type="PANTHER" id="PTHR15629:SF2">
    <property type="entry name" value="SH3 DOMAIN-CONTAINING YSC84-LIKE PROTEIN 1"/>
    <property type="match status" value="1"/>
</dbReference>
<evidence type="ECO:0000256" key="1">
    <source>
        <dbReference type="ARBA" id="ARBA00022443"/>
    </source>
</evidence>
<sequence length="495" mass="50876">MSDLTKDIKRAETILHSFTDSSLKADIKTIIPPSILAKAHGIVFIRLYRAGFLISAKGGTGIIIARMPDGSWSAPSGVSMTSVGVGHLIGGEIIDSVIVMNYRGAVKAFYDAGGQIQLGVGVSISAGPVGRAAEIAASAGSKHVAATYAYSASKGLFVGYSFEGSRITERAQINASFYGRPITAAEVLNGAVPPPMAAKGLYDKLYALGAAGPQPGVVFGPVKSAQYSMPPSPSSITTPVSPFPPPLPPHPTAGKQPHSFSVVPTSPTNSVSSVPDGGKAASAMGRTSLQPSASIRNPPPTNPRLANNQAADAASSPHVAFMEDLVEPPPSYETAVGSPIPPSANAAPGPPTTTMASLPPPSAASEKAAMANTLSNPTPASVPPPPPAATPDVLVPILMPTTAPTAAAPLTTVPGPLLDTNTTSHTQPTVDASTQKGFVVVAKYDFHGQEATDLSFMAGDYIIVTNWTESRDSWWHGVVGNRSGNFPANYTNDME</sequence>
<dbReference type="SUPFAM" id="SSF50044">
    <property type="entry name" value="SH3-domain"/>
    <property type="match status" value="1"/>
</dbReference>
<dbReference type="PRINTS" id="PR01217">
    <property type="entry name" value="PRICHEXTENSN"/>
</dbReference>
<dbReference type="Pfam" id="PF04366">
    <property type="entry name" value="Ysc84"/>
    <property type="match status" value="1"/>
</dbReference>
<protein>
    <submittedName>
        <fullName evidence="5">DUF500-domain-containing protein</fullName>
    </submittedName>
</protein>
<name>A0A1X2GB73_9FUNG</name>
<comment type="caution">
    <text evidence="5">The sequence shown here is derived from an EMBL/GenBank/DDBJ whole genome shotgun (WGS) entry which is preliminary data.</text>
</comment>
<evidence type="ECO:0000313" key="5">
    <source>
        <dbReference type="EMBL" id="ORX49811.1"/>
    </source>
</evidence>
<dbReference type="PANTHER" id="PTHR15629">
    <property type="entry name" value="SH3YL1 PROTEIN"/>
    <property type="match status" value="1"/>
</dbReference>
<evidence type="ECO:0000313" key="6">
    <source>
        <dbReference type="Proteomes" id="UP000242146"/>
    </source>
</evidence>
<dbReference type="PROSITE" id="PS50002">
    <property type="entry name" value="SH3"/>
    <property type="match status" value="1"/>
</dbReference>
<feature type="compositionally biased region" description="Polar residues" evidence="3">
    <location>
        <begin position="419"/>
        <end position="430"/>
    </location>
</feature>
<dbReference type="InterPro" id="IPR036028">
    <property type="entry name" value="SH3-like_dom_sf"/>
</dbReference>